<sequence length="116" mass="12460">MNVHGRTSRAELFSMAAFKRSGGVPTSRTHLNSWGTAMTPAQAETIAATDNATVAILHALIAFLEKQGVMSREDFAAFLQAAIEGWRAEGADEKLMQMIEIKAKGMALGPPPSMKN</sequence>
<evidence type="ECO:0000313" key="1">
    <source>
        <dbReference type="EMBL" id="GEP02323.1"/>
    </source>
</evidence>
<protein>
    <submittedName>
        <fullName evidence="1">Uncharacterized protein</fullName>
    </submittedName>
</protein>
<reference evidence="1 3" key="3">
    <citation type="submission" date="2019-07" db="EMBL/GenBank/DDBJ databases">
        <title>Whole genome shotgun sequence of Methylobacterium oxalidis NBRC 107715.</title>
        <authorList>
            <person name="Hosoyama A."/>
            <person name="Uohara A."/>
            <person name="Ohji S."/>
            <person name="Ichikawa N."/>
        </authorList>
    </citation>
    <scope>NUCLEOTIDE SEQUENCE [LARGE SCALE GENOMIC DNA]</scope>
    <source>
        <strain evidence="1 3">NBRC 107715</strain>
    </source>
</reference>
<reference evidence="4" key="2">
    <citation type="journal article" date="2019" name="Int. J. Syst. Evol. Microbiol.">
        <title>The Global Catalogue of Microorganisms (GCM) 10K type strain sequencing project: providing services to taxonomists for standard genome sequencing and annotation.</title>
        <authorList>
            <consortium name="The Broad Institute Genomics Platform"/>
            <consortium name="The Broad Institute Genome Sequencing Center for Infectious Disease"/>
            <person name="Wu L."/>
            <person name="Ma J."/>
        </authorList>
    </citation>
    <scope>NUCLEOTIDE SEQUENCE [LARGE SCALE GENOMIC DNA]</scope>
    <source>
        <strain evidence="4">NBRC 107715</strain>
    </source>
</reference>
<name>A0A512IXE3_9HYPH</name>
<organism evidence="1 3">
    <name type="scientific">Methylobacterium oxalidis</name>
    <dbReference type="NCBI Taxonomy" id="944322"/>
    <lineage>
        <taxon>Bacteria</taxon>
        <taxon>Pseudomonadati</taxon>
        <taxon>Pseudomonadota</taxon>
        <taxon>Alphaproteobacteria</taxon>
        <taxon>Hyphomicrobiales</taxon>
        <taxon>Methylobacteriaceae</taxon>
        <taxon>Methylobacterium</taxon>
    </lineage>
</organism>
<dbReference type="Proteomes" id="UP000321960">
    <property type="component" value="Unassembled WGS sequence"/>
</dbReference>
<dbReference type="Proteomes" id="UP001156856">
    <property type="component" value="Unassembled WGS sequence"/>
</dbReference>
<dbReference type="EMBL" id="BJZU01000004">
    <property type="protein sequence ID" value="GEP02323.1"/>
    <property type="molecule type" value="Genomic_DNA"/>
</dbReference>
<evidence type="ECO:0000313" key="4">
    <source>
        <dbReference type="Proteomes" id="UP001156856"/>
    </source>
</evidence>
<reference evidence="2" key="1">
    <citation type="journal article" date="2014" name="Int. J. Syst. Evol. Microbiol.">
        <title>Complete genome of a new Firmicutes species belonging to the dominant human colonic microbiota ('Ruminococcus bicirculans') reveals two chromosomes and a selective capacity to utilize plant glucans.</title>
        <authorList>
            <consortium name="NISC Comparative Sequencing Program"/>
            <person name="Wegmann U."/>
            <person name="Louis P."/>
            <person name="Goesmann A."/>
            <person name="Henrissat B."/>
            <person name="Duncan S.H."/>
            <person name="Flint H.J."/>
        </authorList>
    </citation>
    <scope>NUCLEOTIDE SEQUENCE</scope>
    <source>
        <strain evidence="2">NBRC 107715</strain>
    </source>
</reference>
<proteinExistence type="predicted"/>
<keyword evidence="4" id="KW-1185">Reference proteome</keyword>
<reference evidence="2" key="4">
    <citation type="submission" date="2023-01" db="EMBL/GenBank/DDBJ databases">
        <title>Draft genome sequence of Methylobacterium oxalidis strain NBRC 107715.</title>
        <authorList>
            <person name="Sun Q."/>
            <person name="Mori K."/>
        </authorList>
    </citation>
    <scope>NUCLEOTIDE SEQUENCE</scope>
    <source>
        <strain evidence="2">NBRC 107715</strain>
    </source>
</reference>
<gene>
    <name evidence="2" type="ORF">GCM10007888_60870</name>
    <name evidence="1" type="ORF">MOX02_03610</name>
</gene>
<dbReference type="AlphaFoldDB" id="A0A512IXE3"/>
<comment type="caution">
    <text evidence="1">The sequence shown here is derived from an EMBL/GenBank/DDBJ whole genome shotgun (WGS) entry which is preliminary data.</text>
</comment>
<evidence type="ECO:0000313" key="2">
    <source>
        <dbReference type="EMBL" id="GLS67702.1"/>
    </source>
</evidence>
<dbReference type="EMBL" id="BSPK01000117">
    <property type="protein sequence ID" value="GLS67702.1"/>
    <property type="molecule type" value="Genomic_DNA"/>
</dbReference>
<evidence type="ECO:0000313" key="3">
    <source>
        <dbReference type="Proteomes" id="UP000321960"/>
    </source>
</evidence>
<accession>A0A512IXE3</accession>